<comment type="caution">
    <text evidence="3">The sequence shown here is derived from an EMBL/GenBank/DDBJ whole genome shotgun (WGS) entry which is preliminary data.</text>
</comment>
<reference evidence="3" key="1">
    <citation type="submission" date="2022-08" db="EMBL/GenBank/DDBJ databases">
        <title>Novel sulfate-reducing endosymbionts in the free-living metamonad Anaeramoeba.</title>
        <authorList>
            <person name="Jerlstrom-Hultqvist J."/>
            <person name="Cepicka I."/>
            <person name="Gallot-Lavallee L."/>
            <person name="Salas-Leiva D."/>
            <person name="Curtis B.A."/>
            <person name="Zahonova K."/>
            <person name="Pipaliya S."/>
            <person name="Dacks J."/>
            <person name="Roger A.J."/>
        </authorList>
    </citation>
    <scope>NUCLEOTIDE SEQUENCE</scope>
    <source>
        <strain evidence="3">Schooner1</strain>
    </source>
</reference>
<dbReference type="Proteomes" id="UP001150062">
    <property type="component" value="Unassembled WGS sequence"/>
</dbReference>
<organism evidence="3 4">
    <name type="scientific">Anaeramoeba flamelloides</name>
    <dbReference type="NCBI Taxonomy" id="1746091"/>
    <lineage>
        <taxon>Eukaryota</taxon>
        <taxon>Metamonada</taxon>
        <taxon>Anaeramoebidae</taxon>
        <taxon>Anaeramoeba</taxon>
    </lineage>
</organism>
<feature type="transmembrane region" description="Helical" evidence="1">
    <location>
        <begin position="166"/>
        <end position="184"/>
    </location>
</feature>
<keyword evidence="1" id="KW-1133">Transmembrane helix</keyword>
<dbReference type="PANTHER" id="PTHR43106">
    <property type="entry name" value="DEHYDROGENASE-RELATED"/>
    <property type="match status" value="1"/>
</dbReference>
<dbReference type="InterPro" id="IPR036188">
    <property type="entry name" value="FAD/NAD-bd_sf"/>
</dbReference>
<evidence type="ECO:0000256" key="2">
    <source>
        <dbReference type="SAM" id="SignalP"/>
    </source>
</evidence>
<protein>
    <submittedName>
        <fullName evidence="3">Dehydrogenase-related</fullName>
    </submittedName>
</protein>
<dbReference type="PANTHER" id="PTHR43106:SF1">
    <property type="entry name" value="DEHYDROGENASE-RELATED"/>
    <property type="match status" value="1"/>
</dbReference>
<evidence type="ECO:0000313" key="3">
    <source>
        <dbReference type="EMBL" id="KAJ6230776.1"/>
    </source>
</evidence>
<proteinExistence type="predicted"/>
<evidence type="ECO:0000256" key="1">
    <source>
        <dbReference type="SAM" id="Phobius"/>
    </source>
</evidence>
<accession>A0ABQ8XE84</accession>
<dbReference type="SUPFAM" id="SSF51905">
    <property type="entry name" value="FAD/NAD(P)-binding domain"/>
    <property type="match status" value="1"/>
</dbReference>
<keyword evidence="4" id="KW-1185">Reference proteome</keyword>
<keyword evidence="2" id="KW-0732">Signal</keyword>
<evidence type="ECO:0000313" key="4">
    <source>
        <dbReference type="Proteomes" id="UP001150062"/>
    </source>
</evidence>
<gene>
    <name evidence="3" type="ORF">M0813_06342</name>
</gene>
<sequence length="642" mass="75308">MFQQLAFSFLFCFLPFFTISQINFVPSNCQKVRAINQELQIKTISDSLLKGEIEIFGPNQTTEFNVFQKINLNSFQSSNQDYKILFQNYLNNNTQIACRDKLDFPLIFDNYSNNAMKYKSKKSNNYVLLKIKKKIETKTKETLLYYKLVDKQLSNINPFKKYQNKFYLIVTIITFISIISILHNKIMFLQVMEKWIWFRISFLFQKFFKMENYTADYNNKININKNNNKNNHNNVYKYLIIGAGPAGLSFASTLSRKNENNYIIVDQGKIIQERNHEDPVESILGIGGAGLYSDGKFSFFPAGTAVWMLENISKAYGLLKQDLQDYLKEKIPKFPNIELLSKYKISEWFLKPYPSFIINLKKRIKLINKLYNYIPKKNLFLKCQVISWERKSKKESLIYKVIVKNLNNEQTFNLYTENIVCAGGRFHPLDINKNLNKQSQIFKRFEFGVRIHFPNDHPINNHSKIMDPKYMFLKKDIEYRTFCWCKKGEIILTDHNGIKTYSGRSDCVETNFCNFGYNIRIKNENLLSKNSFQKIKNIKPFKLQLIKVLQNNDLLINKYGKKFGHLLMKGLNKITQKFESLTDENVYLIGPTIEGVGRYPNIDRNLKIKNQNIYCIGDCSGIFRGIIPSMLSGYHLATQLNN</sequence>
<keyword evidence="1" id="KW-0812">Transmembrane</keyword>
<dbReference type="Gene3D" id="3.50.50.60">
    <property type="entry name" value="FAD/NAD(P)-binding domain"/>
    <property type="match status" value="1"/>
</dbReference>
<keyword evidence="1" id="KW-0472">Membrane</keyword>
<feature type="signal peptide" evidence="2">
    <location>
        <begin position="1"/>
        <end position="20"/>
    </location>
</feature>
<feature type="chain" id="PRO_5045711572" evidence="2">
    <location>
        <begin position="21"/>
        <end position="642"/>
    </location>
</feature>
<name>A0ABQ8XE84_9EUKA</name>
<dbReference type="EMBL" id="JAOAOG010000308">
    <property type="protein sequence ID" value="KAJ6230776.1"/>
    <property type="molecule type" value="Genomic_DNA"/>
</dbReference>